<protein>
    <submittedName>
        <fullName evidence="2">HlyD family efflux transporter periplasmic adaptor subunit</fullName>
    </submittedName>
</protein>
<dbReference type="Pfam" id="PF25963">
    <property type="entry name" value="Beta-barrel_AAEA"/>
    <property type="match status" value="1"/>
</dbReference>
<sequence length="145" mass="16060">MGPVRSVADRGPRPRGRLRRPLRRQAGDYVKVGDTVVALVTNDGWRVVANLQEEYVANLKPGQVVYVRLASDPWAIHVGTVRGVARGIARHQDPTNPLPYVGVDTDWVRLQRRFPVEIDLGDLPKRRRLFAGADASVVTFMGGPS</sequence>
<organism evidence="2 3">
    <name type="scientific">Segnochrobactrum spirostomi</name>
    <dbReference type="NCBI Taxonomy" id="2608987"/>
    <lineage>
        <taxon>Bacteria</taxon>
        <taxon>Pseudomonadati</taxon>
        <taxon>Pseudomonadota</taxon>
        <taxon>Alphaproteobacteria</taxon>
        <taxon>Hyphomicrobiales</taxon>
        <taxon>Segnochrobactraceae</taxon>
        <taxon>Segnochrobactrum</taxon>
    </lineage>
</organism>
<dbReference type="EMBL" id="VWNA01000001">
    <property type="protein sequence ID" value="MQT12435.1"/>
    <property type="molecule type" value="Genomic_DNA"/>
</dbReference>
<dbReference type="AlphaFoldDB" id="A0A6A7Y106"/>
<accession>A0A6A7Y106</accession>
<evidence type="ECO:0000259" key="1">
    <source>
        <dbReference type="Pfam" id="PF25963"/>
    </source>
</evidence>
<proteinExistence type="predicted"/>
<dbReference type="Gene3D" id="2.40.30.170">
    <property type="match status" value="1"/>
</dbReference>
<dbReference type="Proteomes" id="UP000332515">
    <property type="component" value="Unassembled WGS sequence"/>
</dbReference>
<name>A0A6A7Y106_9HYPH</name>
<keyword evidence="3" id="KW-1185">Reference proteome</keyword>
<feature type="domain" description="p-hydroxybenzoic acid efflux pump subunit AaeA-like beta-barrel" evidence="1">
    <location>
        <begin position="45"/>
        <end position="138"/>
    </location>
</feature>
<dbReference type="InterPro" id="IPR058634">
    <property type="entry name" value="AaeA-lik-b-barrel"/>
</dbReference>
<evidence type="ECO:0000313" key="2">
    <source>
        <dbReference type="EMBL" id="MQT12435.1"/>
    </source>
</evidence>
<comment type="caution">
    <text evidence="2">The sequence shown here is derived from an EMBL/GenBank/DDBJ whole genome shotgun (WGS) entry which is preliminary data.</text>
</comment>
<reference evidence="2 3" key="1">
    <citation type="submission" date="2019-09" db="EMBL/GenBank/DDBJ databases">
        <title>Segnochrobactrum spirostomi gen. nov., sp. nov., isolated from the ciliate Spirostomum cf. yagiui and description of a novel family, Segnochrobactraceae fam. nov. within the order Rhizobiales of the class Alphaproteobacteria.</title>
        <authorList>
            <person name="Akter S."/>
            <person name="Shazib S.U.A."/>
            <person name="Shin M.K."/>
        </authorList>
    </citation>
    <scope>NUCLEOTIDE SEQUENCE [LARGE SCALE GENOMIC DNA]</scope>
    <source>
        <strain evidence="2 3">Sp-1</strain>
    </source>
</reference>
<gene>
    <name evidence="2" type="ORF">F0357_07100</name>
</gene>
<evidence type="ECO:0000313" key="3">
    <source>
        <dbReference type="Proteomes" id="UP000332515"/>
    </source>
</evidence>